<comment type="caution">
    <text evidence="2">The sequence shown here is derived from an EMBL/GenBank/DDBJ whole genome shotgun (WGS) entry which is preliminary data.</text>
</comment>
<dbReference type="Proteomes" id="UP000826793">
    <property type="component" value="Unassembled WGS sequence"/>
</dbReference>
<dbReference type="EMBL" id="DWXG01000032">
    <property type="protein sequence ID" value="HJB97636.1"/>
    <property type="molecule type" value="Genomic_DNA"/>
</dbReference>
<sequence length="245" mass="27254">MDPERFAETCRRVVAGEALSGGIGALGEKSLHLAVKCYFQPDPGKREVPVGPYVADAWTAEGIVEVQTRSFQRLRPKLQAFLSQGPVTLVYPVPAQKTVSWISEDGTVSPPRKSPAKPQAGHVLGELYQLRTFLTHENFRLCVLLLQVAEYRLLNGWSKNRKRGSTRYDRIPLALLDEVWVRSPREYAQLIPPELPEPFTSRELGKAVGLSPKKGSCAANTLWSVGAVERVGKRGNAYLYQKKTL</sequence>
<evidence type="ECO:0000313" key="3">
    <source>
        <dbReference type="Proteomes" id="UP000826793"/>
    </source>
</evidence>
<protein>
    <recommendedName>
        <fullName evidence="1">DUF8091 domain-containing protein</fullName>
    </recommendedName>
</protein>
<evidence type="ECO:0000313" key="2">
    <source>
        <dbReference type="EMBL" id="HJB97636.1"/>
    </source>
</evidence>
<feature type="domain" description="DUF8091" evidence="1">
    <location>
        <begin position="29"/>
        <end position="181"/>
    </location>
</feature>
<dbReference type="AlphaFoldDB" id="A0A9D2SFB7"/>
<gene>
    <name evidence="2" type="ORF">H9710_03550</name>
</gene>
<reference evidence="2" key="1">
    <citation type="journal article" date="2021" name="PeerJ">
        <title>Extensive microbial diversity within the chicken gut microbiome revealed by metagenomics and culture.</title>
        <authorList>
            <person name="Gilroy R."/>
            <person name="Ravi A."/>
            <person name="Getino M."/>
            <person name="Pursley I."/>
            <person name="Horton D.L."/>
            <person name="Alikhan N.F."/>
            <person name="Baker D."/>
            <person name="Gharbi K."/>
            <person name="Hall N."/>
            <person name="Watson M."/>
            <person name="Adriaenssens E.M."/>
            <person name="Foster-Nyarko E."/>
            <person name="Jarju S."/>
            <person name="Secka A."/>
            <person name="Antonio M."/>
            <person name="Oren A."/>
            <person name="Chaudhuri R.R."/>
            <person name="La Ragione R."/>
            <person name="Hildebrand F."/>
            <person name="Pallen M.J."/>
        </authorList>
    </citation>
    <scope>NUCLEOTIDE SEQUENCE</scope>
    <source>
        <strain evidence="2">CHK185-1770</strain>
    </source>
</reference>
<evidence type="ECO:0000259" key="1">
    <source>
        <dbReference type="Pfam" id="PF26351"/>
    </source>
</evidence>
<reference evidence="2" key="2">
    <citation type="submission" date="2021-04" db="EMBL/GenBank/DDBJ databases">
        <authorList>
            <person name="Gilroy R."/>
        </authorList>
    </citation>
    <scope>NUCLEOTIDE SEQUENCE</scope>
    <source>
        <strain evidence="2">CHK185-1770</strain>
    </source>
</reference>
<dbReference type="InterPro" id="IPR058404">
    <property type="entry name" value="DUF8091"/>
</dbReference>
<organism evidence="2 3">
    <name type="scientific">Candidatus Acutalibacter pullicola</name>
    <dbReference type="NCBI Taxonomy" id="2838417"/>
    <lineage>
        <taxon>Bacteria</taxon>
        <taxon>Bacillati</taxon>
        <taxon>Bacillota</taxon>
        <taxon>Clostridia</taxon>
        <taxon>Eubacteriales</taxon>
        <taxon>Acutalibacteraceae</taxon>
        <taxon>Acutalibacter</taxon>
    </lineage>
</organism>
<accession>A0A9D2SFB7</accession>
<name>A0A9D2SFB7_9FIRM</name>
<proteinExistence type="predicted"/>
<dbReference type="Pfam" id="PF26351">
    <property type="entry name" value="DUF8091"/>
    <property type="match status" value="1"/>
</dbReference>